<dbReference type="AlphaFoldDB" id="A0A8J6CGA3"/>
<reference evidence="3" key="1">
    <citation type="submission" date="2021-05" db="EMBL/GenBank/DDBJ databases">
        <title>The genome of the haptophyte Pavlova lutheri (Diacronema luteri, Pavlovales) - a model for lipid biosynthesis in eukaryotic algae.</title>
        <authorList>
            <person name="Hulatt C.J."/>
            <person name="Posewitz M.C."/>
        </authorList>
    </citation>
    <scope>NUCLEOTIDE SEQUENCE</scope>
    <source>
        <strain evidence="3">NIVA-4/92</strain>
    </source>
</reference>
<feature type="region of interest" description="Disordered" evidence="1">
    <location>
        <begin position="91"/>
        <end position="117"/>
    </location>
</feature>
<comment type="caution">
    <text evidence="3">The sequence shown here is derived from an EMBL/GenBank/DDBJ whole genome shotgun (WGS) entry which is preliminary data.</text>
</comment>
<evidence type="ECO:0000313" key="4">
    <source>
        <dbReference type="Proteomes" id="UP000751190"/>
    </source>
</evidence>
<name>A0A8J6CGA3_DIALT</name>
<protein>
    <submittedName>
        <fullName evidence="3">Uncharacterized protein</fullName>
    </submittedName>
</protein>
<feature type="signal peptide" evidence="2">
    <location>
        <begin position="1"/>
        <end position="17"/>
    </location>
</feature>
<keyword evidence="2" id="KW-0732">Signal</keyword>
<dbReference type="OMA" id="NWFAKAR"/>
<accession>A0A8J6CGA3</accession>
<feature type="chain" id="PRO_5035145207" evidence="2">
    <location>
        <begin position="18"/>
        <end position="117"/>
    </location>
</feature>
<dbReference type="EMBL" id="JAGTXO010000003">
    <property type="protein sequence ID" value="KAG8468875.1"/>
    <property type="molecule type" value="Genomic_DNA"/>
</dbReference>
<feature type="compositionally biased region" description="Low complexity" evidence="1">
    <location>
        <begin position="98"/>
        <end position="111"/>
    </location>
</feature>
<organism evidence="3 4">
    <name type="scientific">Diacronema lutheri</name>
    <name type="common">Unicellular marine alga</name>
    <name type="synonym">Monochrysis lutheri</name>
    <dbReference type="NCBI Taxonomy" id="2081491"/>
    <lineage>
        <taxon>Eukaryota</taxon>
        <taxon>Haptista</taxon>
        <taxon>Haptophyta</taxon>
        <taxon>Pavlovophyceae</taxon>
        <taxon>Pavlovales</taxon>
        <taxon>Pavlovaceae</taxon>
        <taxon>Diacronema</taxon>
    </lineage>
</organism>
<dbReference type="PROSITE" id="PS51257">
    <property type="entry name" value="PROKAR_LIPOPROTEIN"/>
    <property type="match status" value="1"/>
</dbReference>
<dbReference type="OrthoDB" id="10570795at2759"/>
<proteinExistence type="predicted"/>
<sequence length="117" mass="11978">MLVRLLSLFALFGACAGFSPLAARSARICVGTVVLDSPRIAQRTSSVLMAVPKKRQSKTRTATRKAVWLGKPRKAAILALSRAAAAGYDPLADEAPEAPEAPAAPAAGSAPGPEPSA</sequence>
<evidence type="ECO:0000256" key="1">
    <source>
        <dbReference type="SAM" id="MobiDB-lite"/>
    </source>
</evidence>
<dbReference type="Proteomes" id="UP000751190">
    <property type="component" value="Unassembled WGS sequence"/>
</dbReference>
<keyword evidence="4" id="KW-1185">Reference proteome</keyword>
<gene>
    <name evidence="3" type="ORF">KFE25_007393</name>
</gene>
<evidence type="ECO:0000313" key="3">
    <source>
        <dbReference type="EMBL" id="KAG8468875.1"/>
    </source>
</evidence>
<evidence type="ECO:0000256" key="2">
    <source>
        <dbReference type="SAM" id="SignalP"/>
    </source>
</evidence>